<keyword evidence="2" id="KW-1185">Reference proteome</keyword>
<dbReference type="AlphaFoldDB" id="A0A2A6RFT7"/>
<reference evidence="2" key="1">
    <citation type="submission" date="2017-08" db="EMBL/GenBank/DDBJ databases">
        <authorList>
            <person name="Grouzdev D.S."/>
            <person name="Gaisin V.A."/>
            <person name="Rysina M.S."/>
            <person name="Gorlenko V.M."/>
        </authorList>
    </citation>
    <scope>NUCLEOTIDE SEQUENCE [LARGE SCALE GENOMIC DNA]</scope>
    <source>
        <strain evidence="2">Kir15-3F</strain>
    </source>
</reference>
<dbReference type="Proteomes" id="UP000220527">
    <property type="component" value="Unassembled WGS sequence"/>
</dbReference>
<sequence>MSEEQMQPYQQEAMLRLRALLADPASDPIEIAASYVTVLSEHLVQFARQGYRRDGVGVIEIDLRGIDLRTATGTAPIAYYPADAGSDEWPVNVEEVLASYNPPNEVVVLLFQDQSEPQIFVLE</sequence>
<proteinExistence type="predicted"/>
<gene>
    <name evidence="1" type="ORF">CJ255_16280</name>
</gene>
<dbReference type="RefSeq" id="WP_097645158.1">
    <property type="nucleotide sequence ID" value="NZ_NQWI01000094.1"/>
</dbReference>
<name>A0A2A6RFT7_9CHLR</name>
<accession>A0A2A6RFT7</accession>
<dbReference type="EMBL" id="NQWI01000094">
    <property type="protein sequence ID" value="PDW01994.1"/>
    <property type="molecule type" value="Genomic_DNA"/>
</dbReference>
<comment type="caution">
    <text evidence="1">The sequence shown here is derived from an EMBL/GenBank/DDBJ whole genome shotgun (WGS) entry which is preliminary data.</text>
</comment>
<evidence type="ECO:0000313" key="2">
    <source>
        <dbReference type="Proteomes" id="UP000220527"/>
    </source>
</evidence>
<evidence type="ECO:0000313" key="1">
    <source>
        <dbReference type="EMBL" id="PDW01994.1"/>
    </source>
</evidence>
<dbReference type="OrthoDB" id="160372at2"/>
<protein>
    <submittedName>
        <fullName evidence="1">Uncharacterized protein</fullName>
    </submittedName>
</protein>
<organism evidence="1 2">
    <name type="scientific">Candidatus Viridilinea mediisalina</name>
    <dbReference type="NCBI Taxonomy" id="2024553"/>
    <lineage>
        <taxon>Bacteria</taxon>
        <taxon>Bacillati</taxon>
        <taxon>Chloroflexota</taxon>
        <taxon>Chloroflexia</taxon>
        <taxon>Chloroflexales</taxon>
        <taxon>Chloroflexineae</taxon>
        <taxon>Oscillochloridaceae</taxon>
        <taxon>Candidatus Viridilinea</taxon>
    </lineage>
</organism>